<reference evidence="3" key="1">
    <citation type="submission" date="2021-07" db="EMBL/GenBank/DDBJ databases">
        <title>Complete genome sequencing of a Clostridium isolate.</title>
        <authorList>
            <person name="Ueki A."/>
            <person name="Tonouchi A."/>
        </authorList>
    </citation>
    <scope>NUCLEOTIDE SEQUENCE [LARGE SCALE GENOMIC DNA]</scope>
    <source>
        <strain evidence="3">C5S11</strain>
    </source>
</reference>
<evidence type="ECO:0000256" key="1">
    <source>
        <dbReference type="SAM" id="Coils"/>
    </source>
</evidence>
<feature type="coiled-coil region" evidence="1">
    <location>
        <begin position="1"/>
        <end position="47"/>
    </location>
</feature>
<sequence>MNEYLKLVEEAQKKRLDLTHKQTYRIRKLYREIARELEKKIKQVSKNSLTERWLKDYQKQFKNDIKELNKILRLDIEESMLKSARYSASIQIDFFNLIDMKYGLNTKESFSNMFSKIPKEALKELINGDFYKDGKGLSKRLWFNEKKANAEFDYILQKGLTEKKSIYDLAKDLSNYVNPDVEKNWDFKRIYPSVGNKKIEYNSFRLAVTSISHAYQLGLQRSCKANPFVEGIQWHTSNSHRGPCALCQSREGEIYTPDTLPLDHPNGICYFTPVITKSMEDIGTELHEWLYGDNNSKLDNWYQEYGKEFV</sequence>
<evidence type="ECO:0000313" key="2">
    <source>
        <dbReference type="EMBL" id="BCZ46948.1"/>
    </source>
</evidence>
<evidence type="ECO:0000313" key="3">
    <source>
        <dbReference type="Proteomes" id="UP000824633"/>
    </source>
</evidence>
<dbReference type="RefSeq" id="WP_224033343.1">
    <property type="nucleotide sequence ID" value="NZ_AP024849.1"/>
</dbReference>
<evidence type="ECO:0008006" key="4">
    <source>
        <dbReference type="Google" id="ProtNLM"/>
    </source>
</evidence>
<name>A0ABN6IZL6_9CLOT</name>
<proteinExistence type="predicted"/>
<keyword evidence="1" id="KW-0175">Coiled coil</keyword>
<dbReference type="EMBL" id="AP024849">
    <property type="protein sequence ID" value="BCZ46948.1"/>
    <property type="molecule type" value="Genomic_DNA"/>
</dbReference>
<protein>
    <recommendedName>
        <fullName evidence="4">Phage Mu protein F like protein</fullName>
    </recommendedName>
</protein>
<accession>A0ABN6IZL6</accession>
<organism evidence="2 3">
    <name type="scientific">Clostridium gelidum</name>
    <dbReference type="NCBI Taxonomy" id="704125"/>
    <lineage>
        <taxon>Bacteria</taxon>
        <taxon>Bacillati</taxon>
        <taxon>Bacillota</taxon>
        <taxon>Clostridia</taxon>
        <taxon>Eubacteriales</taxon>
        <taxon>Clostridiaceae</taxon>
        <taxon>Clostridium</taxon>
    </lineage>
</organism>
<dbReference type="Proteomes" id="UP000824633">
    <property type="component" value="Chromosome"/>
</dbReference>
<keyword evidence="3" id="KW-1185">Reference proteome</keyword>
<gene>
    <name evidence="2" type="ORF">psyc5s11_30150</name>
</gene>